<dbReference type="Gene3D" id="3.40.50.300">
    <property type="entry name" value="P-loop containing nucleotide triphosphate hydrolases"/>
    <property type="match status" value="1"/>
</dbReference>
<proteinExistence type="predicted"/>
<dbReference type="Pfam" id="PF13555">
    <property type="entry name" value="AAA_29"/>
    <property type="match status" value="1"/>
</dbReference>
<keyword evidence="3" id="KW-0067">ATP-binding</keyword>
<dbReference type="InterPro" id="IPR027417">
    <property type="entry name" value="P-loop_NTPase"/>
</dbReference>
<evidence type="ECO:0000313" key="4">
    <source>
        <dbReference type="Proteomes" id="UP000608345"/>
    </source>
</evidence>
<name>A0A918MYG3_9BURK</name>
<keyword evidence="4" id="KW-1185">Reference proteome</keyword>
<dbReference type="GO" id="GO:0005524">
    <property type="term" value="F:ATP binding"/>
    <property type="evidence" value="ECO:0007669"/>
    <property type="project" value="UniProtKB-KW"/>
</dbReference>
<evidence type="ECO:0000313" key="3">
    <source>
        <dbReference type="EMBL" id="GGW88172.1"/>
    </source>
</evidence>
<feature type="compositionally biased region" description="Basic and acidic residues" evidence="2">
    <location>
        <begin position="736"/>
        <end position="746"/>
    </location>
</feature>
<dbReference type="EMBL" id="BMYS01000011">
    <property type="protein sequence ID" value="GGW88172.1"/>
    <property type="molecule type" value="Genomic_DNA"/>
</dbReference>
<feature type="coiled-coil region" evidence="1">
    <location>
        <begin position="798"/>
        <end position="825"/>
    </location>
</feature>
<dbReference type="Pfam" id="PF13558">
    <property type="entry name" value="SbcC_Walker_B"/>
    <property type="match status" value="1"/>
</dbReference>
<keyword evidence="3" id="KW-0547">Nucleotide-binding</keyword>
<dbReference type="SUPFAM" id="SSF52540">
    <property type="entry name" value="P-loop containing nucleoside triphosphate hydrolases"/>
    <property type="match status" value="1"/>
</dbReference>
<keyword evidence="1" id="KW-0175">Coiled coil</keyword>
<reference evidence="3" key="1">
    <citation type="journal article" date="2014" name="Int. J. Syst. Evol. Microbiol.">
        <title>Complete genome sequence of Corynebacterium casei LMG S-19264T (=DSM 44701T), isolated from a smear-ripened cheese.</title>
        <authorList>
            <consortium name="US DOE Joint Genome Institute (JGI-PGF)"/>
            <person name="Walter F."/>
            <person name="Albersmeier A."/>
            <person name="Kalinowski J."/>
            <person name="Ruckert C."/>
        </authorList>
    </citation>
    <scope>NUCLEOTIDE SEQUENCE</scope>
    <source>
        <strain evidence="3">KCTC 23732</strain>
    </source>
</reference>
<protein>
    <submittedName>
        <fullName evidence="3">ATP-binding protein</fullName>
    </submittedName>
</protein>
<gene>
    <name evidence="3" type="ORF">GCM10011450_17720</name>
</gene>
<feature type="region of interest" description="Disordered" evidence="2">
    <location>
        <begin position="736"/>
        <end position="756"/>
    </location>
</feature>
<evidence type="ECO:0000256" key="1">
    <source>
        <dbReference type="SAM" id="Coils"/>
    </source>
</evidence>
<sequence length="1127" mass="129929">MTDSSHSPMLDFAGSDERAGFRLHDIEVYNWGTFNQRVWCFPANGDNALLTGDIGSGKSTLVDAITTLLVPAQKIAYNKAAGAEAKERTLRSYVLGYYKSERSDSGLNAKPVALRDHNSYSVILGHFYNEGYDQHVTLAQVFYITENRGQPERFYVVADKHLTITEHFAHFGNDLNSLRKRLRAMQEVTLNTSFNAYSAAFRRRFGINNDQALELFSQTVSMKSVGNLTDFVREHMLEEFPVEERIQALIQHFDDLHRAHEAVLKAKQQIALLQPLVQNCKHHQQESAERLAQVGCREALAPWFAGLKAGLLEKRLNNLAQDLARQQEQQRSLQEQQQQGQSQRDELTRAIAQNGGDRLAAIKEEINRVQNEQQRRLRAVERYNKLSQKLGLPLADSAEPFLATRQALPGLNERCREQRDTALNEQTETAVTLRNLRQQHGQLDTELASLRQRRSNLPARILDIRARLCAELAIEESKLPFVGELLQIREDERDWEGVSERLLHNFGLSLLVPDELYVQVAQWVEQTHLGGRLVYFRIREGRNRLAVDTHSDSLVRKLQIKPDTPFYNWLEAELARRFDYTCCDSMEQFRREEKAVTQAGQVKSGQERHEKDDRHRLNDRTQYVLGWSNEQKIAALEKQAADLQQRIQQHALQLAGLQQRQRELDTQLELLAQLSVFDNFQELDWQPLQLHIHKLEQERQQLEAESDTLRALQEQLRQLENELHNLRDALDNKNRELARTEQKQEDTQQAANEARAQHQAATPELQAHFAKLAVLREQALEEHTLTVESCNNREQELRSWLQSKINAADKRLERLTQNIVQAMTEYRTAYPMDTQEVDVSVKAADEYRAMLASLEEDGLPQFEQRFKDMLNENIINEIANFQTHLRREEQDIRVRIDEINRSLHEIDYTSGRFIQLEAQSSGDGEINAFRNDLKACTEGSLSGSQDEQYAESKFLQVRQIIERFRGRDGSSEADKRWTRKVCDVRNWYVFSASERWREDNSEHEHYSDSGGKSGGQKEKLAYTVLAASLAYRFGLEWGAIRSRSFRFVVIDEAFGRGSDESARYGLELFRKLNLQLLIVTPLQKIHIIEPYVASVGFVHNEQGLESKLRCLSIEEYHAQKAGKTATP</sequence>
<organism evidence="3 4">
    <name type="scientific">Advenella faeciporci</name>
    <dbReference type="NCBI Taxonomy" id="797535"/>
    <lineage>
        <taxon>Bacteria</taxon>
        <taxon>Pseudomonadati</taxon>
        <taxon>Pseudomonadota</taxon>
        <taxon>Betaproteobacteria</taxon>
        <taxon>Burkholderiales</taxon>
        <taxon>Alcaligenaceae</taxon>
    </lineage>
</organism>
<dbReference type="Proteomes" id="UP000608345">
    <property type="component" value="Unassembled WGS sequence"/>
</dbReference>
<comment type="caution">
    <text evidence="3">The sequence shown here is derived from an EMBL/GenBank/DDBJ whole genome shotgun (WGS) entry which is preliminary data.</text>
</comment>
<accession>A0A918MYG3</accession>
<reference evidence="3" key="2">
    <citation type="submission" date="2020-09" db="EMBL/GenBank/DDBJ databases">
        <authorList>
            <person name="Sun Q."/>
            <person name="Kim S."/>
        </authorList>
    </citation>
    <scope>NUCLEOTIDE SEQUENCE</scope>
    <source>
        <strain evidence="3">KCTC 23732</strain>
    </source>
</reference>
<evidence type="ECO:0000256" key="2">
    <source>
        <dbReference type="SAM" id="MobiDB-lite"/>
    </source>
</evidence>
<feature type="compositionally biased region" description="Low complexity" evidence="2">
    <location>
        <begin position="327"/>
        <end position="342"/>
    </location>
</feature>
<dbReference type="RefSeq" id="WP_189385130.1">
    <property type="nucleotide sequence ID" value="NZ_BAABFY010000006.1"/>
</dbReference>
<dbReference type="AlphaFoldDB" id="A0A918MYG3"/>
<feature type="region of interest" description="Disordered" evidence="2">
    <location>
        <begin position="327"/>
        <end position="346"/>
    </location>
</feature>